<keyword evidence="2" id="KW-1185">Reference proteome</keyword>
<dbReference type="Gene3D" id="3.30.1310.10">
    <property type="entry name" value="Nucleoid-associated protein YbaB-like domain"/>
    <property type="match status" value="1"/>
</dbReference>
<dbReference type="InterPro" id="IPR004401">
    <property type="entry name" value="YbaB/EbfC"/>
</dbReference>
<dbReference type="RefSeq" id="WP_251803273.1">
    <property type="nucleotide sequence ID" value="NZ_JAMQOL010000061.1"/>
</dbReference>
<evidence type="ECO:0000313" key="1">
    <source>
        <dbReference type="EMBL" id="MCM4083575.1"/>
    </source>
</evidence>
<dbReference type="InterPro" id="IPR036894">
    <property type="entry name" value="YbaB-like_sf"/>
</dbReference>
<gene>
    <name evidence="1" type="ORF">LXN57_39110</name>
</gene>
<reference evidence="1 2" key="1">
    <citation type="submission" date="2022-06" db="EMBL/GenBank/DDBJ databases">
        <title>Actinoplanes abujensis sp. nov., isolated from Nigerian arid soil.</title>
        <authorList>
            <person name="Ding P."/>
        </authorList>
    </citation>
    <scope>NUCLEOTIDE SEQUENCE [LARGE SCALE GENOMIC DNA]</scope>
    <source>
        <strain evidence="2">TRM88002</strain>
    </source>
</reference>
<evidence type="ECO:0000313" key="2">
    <source>
        <dbReference type="Proteomes" id="UP001523216"/>
    </source>
</evidence>
<dbReference type="Pfam" id="PF02575">
    <property type="entry name" value="YbaB_DNA_bd"/>
    <property type="match status" value="1"/>
</dbReference>
<accession>A0ABT0YBZ0</accession>
<protein>
    <submittedName>
        <fullName evidence="1">YbaB/EbfC family nucleoid-associated protein</fullName>
    </submittedName>
</protein>
<proteinExistence type="predicted"/>
<dbReference type="EMBL" id="JAMQOL010000061">
    <property type="protein sequence ID" value="MCM4083575.1"/>
    <property type="molecule type" value="Genomic_DNA"/>
</dbReference>
<organism evidence="1 2">
    <name type="scientific">Paractinoplanes hotanensis</name>
    <dbReference type="NCBI Taxonomy" id="2906497"/>
    <lineage>
        <taxon>Bacteria</taxon>
        <taxon>Bacillati</taxon>
        <taxon>Actinomycetota</taxon>
        <taxon>Actinomycetes</taxon>
        <taxon>Micromonosporales</taxon>
        <taxon>Micromonosporaceae</taxon>
        <taxon>Paractinoplanes</taxon>
    </lineage>
</organism>
<name>A0ABT0YBZ0_9ACTN</name>
<comment type="caution">
    <text evidence="1">The sequence shown here is derived from an EMBL/GenBank/DDBJ whole genome shotgun (WGS) entry which is preliminary data.</text>
</comment>
<dbReference type="Proteomes" id="UP001523216">
    <property type="component" value="Unassembled WGS sequence"/>
</dbReference>
<sequence length="83" mass="8651">MQPAPELPVIDLEERLAHASATGRSADGTVTVVVSGFGDVRAVRVDPQALPLTEVEALEVAITQAVSAALDASRRLVEQAMAD</sequence>
<dbReference type="SUPFAM" id="SSF82607">
    <property type="entry name" value="YbaB-like"/>
    <property type="match status" value="1"/>
</dbReference>